<keyword evidence="1" id="KW-0732">Signal</keyword>
<evidence type="ECO:0008006" key="4">
    <source>
        <dbReference type="Google" id="ProtNLM"/>
    </source>
</evidence>
<accession>A0AAJ0MVK2</accession>
<proteinExistence type="predicted"/>
<comment type="caution">
    <text evidence="2">The sequence shown here is derived from an EMBL/GenBank/DDBJ whole genome shotgun (WGS) entry which is preliminary data.</text>
</comment>
<organism evidence="2 3">
    <name type="scientific">Neurospora hispaniola</name>
    <dbReference type="NCBI Taxonomy" id="588809"/>
    <lineage>
        <taxon>Eukaryota</taxon>
        <taxon>Fungi</taxon>
        <taxon>Dikarya</taxon>
        <taxon>Ascomycota</taxon>
        <taxon>Pezizomycotina</taxon>
        <taxon>Sordariomycetes</taxon>
        <taxon>Sordariomycetidae</taxon>
        <taxon>Sordariales</taxon>
        <taxon>Sordariaceae</taxon>
        <taxon>Neurospora</taxon>
    </lineage>
</organism>
<dbReference type="GeneID" id="87877002"/>
<protein>
    <recommendedName>
        <fullName evidence="4">Secreted protein</fullName>
    </recommendedName>
</protein>
<dbReference type="EMBL" id="JAULSX010000001">
    <property type="protein sequence ID" value="KAK3499826.1"/>
    <property type="molecule type" value="Genomic_DNA"/>
</dbReference>
<evidence type="ECO:0000313" key="2">
    <source>
        <dbReference type="EMBL" id="KAK3499826.1"/>
    </source>
</evidence>
<reference evidence="2 3" key="1">
    <citation type="journal article" date="2023" name="Mol. Phylogenet. Evol.">
        <title>Genome-scale phylogeny and comparative genomics of the fungal order Sordariales.</title>
        <authorList>
            <person name="Hensen N."/>
            <person name="Bonometti L."/>
            <person name="Westerberg I."/>
            <person name="Brannstrom I.O."/>
            <person name="Guillou S."/>
            <person name="Cros-Aarteil S."/>
            <person name="Calhoun S."/>
            <person name="Haridas S."/>
            <person name="Kuo A."/>
            <person name="Mondo S."/>
            <person name="Pangilinan J."/>
            <person name="Riley R."/>
            <person name="LaButti K."/>
            <person name="Andreopoulos B."/>
            <person name="Lipzen A."/>
            <person name="Chen C."/>
            <person name="Yan M."/>
            <person name="Daum C."/>
            <person name="Ng V."/>
            <person name="Clum A."/>
            <person name="Steindorff A."/>
            <person name="Ohm R.A."/>
            <person name="Martin F."/>
            <person name="Silar P."/>
            <person name="Natvig D.O."/>
            <person name="Lalanne C."/>
            <person name="Gautier V."/>
            <person name="Ament-Velasquez S.L."/>
            <person name="Kruys A."/>
            <person name="Hutchinson M.I."/>
            <person name="Powell A.J."/>
            <person name="Barry K."/>
            <person name="Miller A.N."/>
            <person name="Grigoriev I.V."/>
            <person name="Debuchy R."/>
            <person name="Gladieux P."/>
            <person name="Hiltunen Thoren M."/>
            <person name="Johannesson H."/>
        </authorList>
    </citation>
    <scope>NUCLEOTIDE SEQUENCE [LARGE SCALE GENOMIC DNA]</scope>
    <source>
        <strain evidence="2 3">FGSC 10403</strain>
    </source>
</reference>
<evidence type="ECO:0000313" key="3">
    <source>
        <dbReference type="Proteomes" id="UP001285908"/>
    </source>
</evidence>
<gene>
    <name evidence="2" type="ORF">B0T23DRAFT_409727</name>
</gene>
<keyword evidence="3" id="KW-1185">Reference proteome</keyword>
<evidence type="ECO:0000256" key="1">
    <source>
        <dbReference type="SAM" id="SignalP"/>
    </source>
</evidence>
<name>A0AAJ0MVK2_9PEZI</name>
<feature type="signal peptide" evidence="1">
    <location>
        <begin position="1"/>
        <end position="16"/>
    </location>
</feature>
<dbReference type="RefSeq" id="XP_062697459.1">
    <property type="nucleotide sequence ID" value="XM_062839380.1"/>
</dbReference>
<sequence>MAPLFLISMWCTPAAGSLKHDKSQEALFLARRRRARRILPTRLVLPPFSVVDMLDKHGSHCRDRPYFVLLYEMDCGHVASRQPSIAVGTPILSPR</sequence>
<dbReference type="AlphaFoldDB" id="A0AAJ0MVK2"/>
<dbReference type="Proteomes" id="UP001285908">
    <property type="component" value="Unassembled WGS sequence"/>
</dbReference>
<feature type="chain" id="PRO_5042506083" description="Secreted protein" evidence="1">
    <location>
        <begin position="17"/>
        <end position="95"/>
    </location>
</feature>